<dbReference type="GO" id="GO:0000030">
    <property type="term" value="F:mannosyltransferase activity"/>
    <property type="evidence" value="ECO:0007669"/>
    <property type="project" value="TreeGrafter"/>
</dbReference>
<dbReference type="Pfam" id="PF14559">
    <property type="entry name" value="TPR_19"/>
    <property type="match status" value="1"/>
</dbReference>
<feature type="transmembrane region" description="Helical" evidence="2">
    <location>
        <begin position="160"/>
        <end position="181"/>
    </location>
</feature>
<dbReference type="SUPFAM" id="SSF48452">
    <property type="entry name" value="TPR-like"/>
    <property type="match status" value="1"/>
</dbReference>
<evidence type="ECO:0000313" key="4">
    <source>
        <dbReference type="Proteomes" id="UP000236724"/>
    </source>
</evidence>
<feature type="transmembrane region" description="Helical" evidence="2">
    <location>
        <begin position="105"/>
        <end position="123"/>
    </location>
</feature>
<feature type="transmembrane region" description="Helical" evidence="2">
    <location>
        <begin position="27"/>
        <end position="45"/>
    </location>
</feature>
<keyword evidence="4" id="KW-1185">Reference proteome</keyword>
<dbReference type="InterPro" id="IPR052384">
    <property type="entry name" value="TMTC_O-mannosyltransferase"/>
</dbReference>
<dbReference type="AlphaFoldDB" id="A0A1H6FFJ6"/>
<evidence type="ECO:0000256" key="1">
    <source>
        <dbReference type="PROSITE-ProRule" id="PRU00339"/>
    </source>
</evidence>
<keyword evidence="2" id="KW-1133">Transmembrane helix</keyword>
<evidence type="ECO:0000313" key="3">
    <source>
        <dbReference type="EMBL" id="SEH07946.1"/>
    </source>
</evidence>
<feature type="transmembrane region" description="Helical" evidence="2">
    <location>
        <begin position="135"/>
        <end position="154"/>
    </location>
</feature>
<feature type="transmembrane region" description="Helical" evidence="2">
    <location>
        <begin position="400"/>
        <end position="417"/>
    </location>
</feature>
<dbReference type="InterPro" id="IPR011990">
    <property type="entry name" value="TPR-like_helical_dom_sf"/>
</dbReference>
<evidence type="ECO:0000256" key="2">
    <source>
        <dbReference type="SAM" id="Phobius"/>
    </source>
</evidence>
<dbReference type="GO" id="GO:0035269">
    <property type="term" value="P:protein O-linked glycosylation via mannose"/>
    <property type="evidence" value="ECO:0007669"/>
    <property type="project" value="TreeGrafter"/>
</dbReference>
<keyword evidence="2" id="KW-0472">Membrane</keyword>
<feature type="transmembrane region" description="Helical" evidence="2">
    <location>
        <begin position="309"/>
        <end position="336"/>
    </location>
</feature>
<feature type="repeat" description="TPR" evidence="1">
    <location>
        <begin position="518"/>
        <end position="551"/>
    </location>
</feature>
<keyword evidence="1" id="KW-0802">TPR repeat</keyword>
<protein>
    <submittedName>
        <fullName evidence="3">Tetratricopeptide repeat protein</fullName>
    </submittedName>
</protein>
<dbReference type="Proteomes" id="UP000236724">
    <property type="component" value="Unassembled WGS sequence"/>
</dbReference>
<feature type="repeat" description="TPR" evidence="1">
    <location>
        <begin position="552"/>
        <end position="585"/>
    </location>
</feature>
<name>A0A1H6FFJ6_9GAMM</name>
<dbReference type="OrthoDB" id="8566379at2"/>
<sequence length="603" mass="68869">MENKNRMSQTQTTATTPEFKKYLSSPLFHLLLIAIAIVAVYFHTLDVPFYMDDFSSIRENPVIYLGQGLETIWHYAPPRVVGYLSFALNYQVHQFGLTGYHLVNIFIHLLVSLAIYGFLHRLLRTPRLQDKLPPLALIGIPVFAALLFALHPLHTQAVTYIVQRLAAMAALFYILTMLAFVQARLANSITQRSLWIGFCLLFAALAFFTKQNTATLPFALLLIEGIFFRETLKRFLIEIALVLLALLSLWLILAYGFEYRPFSLEAMQAMSRETTSISRMEYLATQTTVIWHYVKLFFIPVGLHIDYDLIALTGFANAKVVAALLGHVAMIGMALWLMRKMPLLAFAILFYYLAHSVESSLIPIRDVVFEHRTYLPDLGLSLLVAIVLLLWLPRLLDRQAITILGLVLLVLFAMQTWQRNETWRNPVALWHDNVKHAPNKARGWSILGKHYLQTQQPKLAMQSLQRSMQIQQASGKGIINTVDVINLIVALKHLERYDEALKLTKDVMAYPMPPLLRSKFLINRANIYFARKDYPRAENNLRHAIKTYPNSITARANLASLMGSTGRFDEAEKLYNEVLVLDPDNAVTQDNLKKVRALRQQSQ</sequence>
<feature type="transmembrane region" description="Helical" evidence="2">
    <location>
        <begin position="193"/>
        <end position="209"/>
    </location>
</feature>
<dbReference type="Gene3D" id="1.25.40.10">
    <property type="entry name" value="Tetratricopeptide repeat domain"/>
    <property type="match status" value="1"/>
</dbReference>
<keyword evidence="2" id="KW-0812">Transmembrane</keyword>
<dbReference type="PROSITE" id="PS50005">
    <property type="entry name" value="TPR"/>
    <property type="match status" value="2"/>
</dbReference>
<dbReference type="EMBL" id="FMSV02000542">
    <property type="protein sequence ID" value="SEH07946.1"/>
    <property type="molecule type" value="Genomic_DNA"/>
</dbReference>
<feature type="transmembrane region" description="Helical" evidence="2">
    <location>
        <begin position="239"/>
        <end position="257"/>
    </location>
</feature>
<gene>
    <name evidence="3" type="ORF">MBHS_03833</name>
</gene>
<dbReference type="InterPro" id="IPR019734">
    <property type="entry name" value="TPR_rpt"/>
</dbReference>
<organism evidence="3 4">
    <name type="scientific">Candidatus Venteria ishoeyi</name>
    <dbReference type="NCBI Taxonomy" id="1899563"/>
    <lineage>
        <taxon>Bacteria</taxon>
        <taxon>Pseudomonadati</taxon>
        <taxon>Pseudomonadota</taxon>
        <taxon>Gammaproteobacteria</taxon>
        <taxon>Thiotrichales</taxon>
        <taxon>Thiotrichaceae</taxon>
        <taxon>Venteria</taxon>
    </lineage>
</organism>
<proteinExistence type="predicted"/>
<accession>A0A1H6FFJ6</accession>
<feature type="transmembrane region" description="Helical" evidence="2">
    <location>
        <begin position="374"/>
        <end position="393"/>
    </location>
</feature>
<reference evidence="3 4" key="1">
    <citation type="submission" date="2016-10" db="EMBL/GenBank/DDBJ databases">
        <authorList>
            <person name="de Groot N.N."/>
        </authorList>
    </citation>
    <scope>NUCLEOTIDE SEQUENCE [LARGE SCALE GENOMIC DNA]</scope>
    <source>
        <strain evidence="3">MBHS1</strain>
    </source>
</reference>
<feature type="transmembrane region" description="Helical" evidence="2">
    <location>
        <begin position="343"/>
        <end position="362"/>
    </location>
</feature>
<dbReference type="PANTHER" id="PTHR44216">
    <property type="entry name" value="PROTEIN O-MANNOSYL-TRANSFERASE TMTC2"/>
    <property type="match status" value="1"/>
</dbReference>
<dbReference type="SMART" id="SM00028">
    <property type="entry name" value="TPR"/>
    <property type="match status" value="3"/>
</dbReference>
<dbReference type="PANTHER" id="PTHR44216:SF3">
    <property type="entry name" value="PROTEIN O-MANNOSYL-TRANSFERASE TMTC2"/>
    <property type="match status" value="1"/>
</dbReference>